<dbReference type="EMBL" id="JACMRX010000005">
    <property type="protein sequence ID" value="KAF7989259.1"/>
    <property type="molecule type" value="Genomic_DNA"/>
</dbReference>
<reference evidence="2 3" key="1">
    <citation type="submission" date="2020-08" db="EMBL/GenBank/DDBJ databases">
        <title>Aphidius gifuensis genome sequencing and assembly.</title>
        <authorList>
            <person name="Du Z."/>
        </authorList>
    </citation>
    <scope>NUCLEOTIDE SEQUENCE [LARGE SCALE GENOMIC DNA]</scope>
    <source>
        <strain evidence="2">YNYX2018</strain>
        <tissue evidence="2">Adults</tissue>
    </source>
</reference>
<dbReference type="GO" id="GO:0005814">
    <property type="term" value="C:centriole"/>
    <property type="evidence" value="ECO:0007669"/>
    <property type="project" value="InterPro"/>
</dbReference>
<evidence type="ECO:0000256" key="1">
    <source>
        <dbReference type="SAM" id="MobiDB-lite"/>
    </source>
</evidence>
<dbReference type="GO" id="GO:0032465">
    <property type="term" value="P:regulation of cytokinesis"/>
    <property type="evidence" value="ECO:0007669"/>
    <property type="project" value="InterPro"/>
</dbReference>
<feature type="region of interest" description="Disordered" evidence="1">
    <location>
        <begin position="477"/>
        <end position="500"/>
    </location>
</feature>
<evidence type="ECO:0008006" key="4">
    <source>
        <dbReference type="Google" id="ProtNLM"/>
    </source>
</evidence>
<keyword evidence="3" id="KW-1185">Reference proteome</keyword>
<dbReference type="PROSITE" id="PS50096">
    <property type="entry name" value="IQ"/>
    <property type="match status" value="1"/>
</dbReference>
<dbReference type="GO" id="GO:0007099">
    <property type="term" value="P:centriole replication"/>
    <property type="evidence" value="ECO:0007669"/>
    <property type="project" value="InterPro"/>
</dbReference>
<dbReference type="AlphaFoldDB" id="A0A834XPZ4"/>
<dbReference type="GO" id="GO:1903723">
    <property type="term" value="P:negative regulation of centriole elongation"/>
    <property type="evidence" value="ECO:0007669"/>
    <property type="project" value="TreeGrafter"/>
</dbReference>
<accession>A0A834XPZ4</accession>
<dbReference type="InterPro" id="IPR033207">
    <property type="entry name" value="CCP110"/>
</dbReference>
<dbReference type="CDD" id="cd23767">
    <property type="entry name" value="IQCD"/>
    <property type="match status" value="1"/>
</dbReference>
<protein>
    <recommendedName>
        <fullName evidence="4">Centriolar coiled-coil protein of 110 kDa</fullName>
    </recommendedName>
</protein>
<evidence type="ECO:0000313" key="2">
    <source>
        <dbReference type="EMBL" id="KAF7989259.1"/>
    </source>
</evidence>
<gene>
    <name evidence="2" type="ORF">HCN44_007856</name>
</gene>
<dbReference type="OrthoDB" id="10028852at2759"/>
<dbReference type="PANTHER" id="PTHR13594">
    <property type="entry name" value="CENTRIOLAR COILED-COIL PROTEIN OF 110 KDA"/>
    <property type="match status" value="1"/>
</dbReference>
<sequence length="695" mass="79440">MNMYVSCIKILGQPILPPLMTDDIRSEMTYYKQLAIAVEEKISRASLSSLEASPENLNDNSTSSISKETRTEKIFHKNCIPDDDTRPTDINKYPSYRSHSLKTELEASKMTSEFAKSQVPTSLDIVPITLNKPQRRKHKSFSDIDDCVTEPATLVRQGSYTLETPSSMLLAHLDNSKDCQNNFQDELNFYTPTFLKNKQKRKEWNITQALNNWTVKNKKSIYREIKSENDSIPQKKTSLNNFIDENSLIVVGKSVNCIQHILSKDTTLKETSKQHKLIDSEHNSFETASSIENQDIDRTQLVGSLETLSGNENILFKNKQLVTDRMTKSLDISSFNNDNSKRSTKRGLTSQRLLHVFEEIQKTHEKQMVELVQRQKQEQVLMQKTFEKQQLMLLDQIDKTFPGISVQKIVGELAENNKEFNERFINNKQMIYNGNLNVCESNLDNQVSEFACQSGNESTTFNGSSFNSDGKSSIGVNLSGEKENINNPNSNERRRPSSSRQLFPLTSQSNRVDTGSLHYNQKHVQAATIINAYAKGYLVRRLMKTERVVALKNTYKEALHYMLKLHIDAPLELPELEFHQRLQLQCDASSINMVELFSQSPAKRMKIISNDRQIQQAKMERSTSARSSISFATQQTLARKKLREMNCQLPNTARSTIRSRCQTWTSNSREKRSPCVISTGIKRSTSAGAVRKPWR</sequence>
<dbReference type="GO" id="GO:0032053">
    <property type="term" value="P:ciliary basal body organization"/>
    <property type="evidence" value="ECO:0007669"/>
    <property type="project" value="TreeGrafter"/>
</dbReference>
<dbReference type="PANTHER" id="PTHR13594:SF1">
    <property type="entry name" value="CENTRIOLAR COILED-COIL PROTEIN OF 110 KDA"/>
    <property type="match status" value="1"/>
</dbReference>
<comment type="caution">
    <text evidence="2">The sequence shown here is derived from an EMBL/GenBank/DDBJ whole genome shotgun (WGS) entry which is preliminary data.</text>
</comment>
<dbReference type="Proteomes" id="UP000639338">
    <property type="component" value="Unassembled WGS sequence"/>
</dbReference>
<organism evidence="2 3">
    <name type="scientific">Aphidius gifuensis</name>
    <name type="common">Parasitoid wasp</name>
    <dbReference type="NCBI Taxonomy" id="684658"/>
    <lineage>
        <taxon>Eukaryota</taxon>
        <taxon>Metazoa</taxon>
        <taxon>Ecdysozoa</taxon>
        <taxon>Arthropoda</taxon>
        <taxon>Hexapoda</taxon>
        <taxon>Insecta</taxon>
        <taxon>Pterygota</taxon>
        <taxon>Neoptera</taxon>
        <taxon>Endopterygota</taxon>
        <taxon>Hymenoptera</taxon>
        <taxon>Apocrita</taxon>
        <taxon>Ichneumonoidea</taxon>
        <taxon>Braconidae</taxon>
        <taxon>Aphidiinae</taxon>
        <taxon>Aphidius</taxon>
    </lineage>
</organism>
<dbReference type="Pfam" id="PF16025">
    <property type="entry name" value="CaM_bind"/>
    <property type="match status" value="1"/>
</dbReference>
<name>A0A834XPZ4_APHGI</name>
<proteinExistence type="predicted"/>
<evidence type="ECO:0000313" key="3">
    <source>
        <dbReference type="Proteomes" id="UP000639338"/>
    </source>
</evidence>